<sequence>MSPASHPFTALPVLPLSQALDERTKPRFLADLRDALLNVGFLYLSETGLPDGLVRDVIAECQGFFEKLPQGEKEAIEMKNEKSFLGWSRREKETKALEILPRVRREKDAEAWIQTHYYRRTPCSKPGYLPSCIYQSERSHKIVMQSAITSSSFTGLRIERLLTSSKLDNETTALNTDHREQLDLSTPHPVPGPEAPLYHNLLAPNQWPSPQYLPAFRPVYEEYMRRMSDISILFTSLIAEAIGLQADAFSQFFDEQQQHKLKIVKYPEVDVPDLPAGRRPAQGQHADQLPAAGQQPTGSAGAERQRGVDRLQAH</sequence>
<keyword evidence="2" id="KW-1185">Reference proteome</keyword>
<dbReference type="Proteomes" id="UP001153331">
    <property type="component" value="Unassembled WGS sequence"/>
</dbReference>
<accession>A0ACC2I970</accession>
<gene>
    <name evidence="1" type="ORF">OPT61_g5769</name>
</gene>
<comment type="caution">
    <text evidence="1">The sequence shown here is derived from an EMBL/GenBank/DDBJ whole genome shotgun (WGS) entry which is preliminary data.</text>
</comment>
<evidence type="ECO:0000313" key="2">
    <source>
        <dbReference type="Proteomes" id="UP001153331"/>
    </source>
</evidence>
<evidence type="ECO:0000313" key="1">
    <source>
        <dbReference type="EMBL" id="KAJ8111698.1"/>
    </source>
</evidence>
<reference evidence="1" key="1">
    <citation type="submission" date="2022-11" db="EMBL/GenBank/DDBJ databases">
        <title>Genome Sequence of Boeremia exigua.</title>
        <authorList>
            <person name="Buettner E."/>
        </authorList>
    </citation>
    <scope>NUCLEOTIDE SEQUENCE</scope>
    <source>
        <strain evidence="1">CU02</strain>
    </source>
</reference>
<dbReference type="EMBL" id="JAPHNI010000382">
    <property type="protein sequence ID" value="KAJ8111698.1"/>
    <property type="molecule type" value="Genomic_DNA"/>
</dbReference>
<protein>
    <submittedName>
        <fullName evidence="1">Uncharacterized protein</fullName>
    </submittedName>
</protein>
<organism evidence="1 2">
    <name type="scientific">Boeremia exigua</name>
    <dbReference type="NCBI Taxonomy" id="749465"/>
    <lineage>
        <taxon>Eukaryota</taxon>
        <taxon>Fungi</taxon>
        <taxon>Dikarya</taxon>
        <taxon>Ascomycota</taxon>
        <taxon>Pezizomycotina</taxon>
        <taxon>Dothideomycetes</taxon>
        <taxon>Pleosporomycetidae</taxon>
        <taxon>Pleosporales</taxon>
        <taxon>Pleosporineae</taxon>
        <taxon>Didymellaceae</taxon>
        <taxon>Boeremia</taxon>
    </lineage>
</organism>
<name>A0ACC2I970_9PLEO</name>
<proteinExistence type="predicted"/>